<evidence type="ECO:0000256" key="2">
    <source>
        <dbReference type="ARBA" id="ARBA00013855"/>
    </source>
</evidence>
<comment type="caution">
    <text evidence="9">The sequence shown here is derived from an EMBL/GenBank/DDBJ whole genome shotgun (WGS) entry which is preliminary data.</text>
</comment>
<dbReference type="GO" id="GO:0005886">
    <property type="term" value="C:plasma membrane"/>
    <property type="evidence" value="ECO:0007669"/>
    <property type="project" value="TreeGrafter"/>
</dbReference>
<keyword evidence="3 5" id="KW-0133">Cell shape</keyword>
<protein>
    <recommendedName>
        <fullName evidence="2 5">Cell shape-determining protein MreC</fullName>
    </recommendedName>
    <alternativeName>
        <fullName evidence="4 5">Cell shape protein MreC</fullName>
    </alternativeName>
</protein>
<feature type="region of interest" description="Disordered" evidence="6">
    <location>
        <begin position="292"/>
        <end position="319"/>
    </location>
</feature>
<evidence type="ECO:0000256" key="7">
    <source>
        <dbReference type="SAM" id="Phobius"/>
    </source>
</evidence>
<gene>
    <name evidence="9" type="primary">mreC</name>
    <name evidence="9" type="ORF">FKZ61_19475</name>
</gene>
<organism evidence="9 10">
    <name type="scientific">Litorilinea aerophila</name>
    <dbReference type="NCBI Taxonomy" id="1204385"/>
    <lineage>
        <taxon>Bacteria</taxon>
        <taxon>Bacillati</taxon>
        <taxon>Chloroflexota</taxon>
        <taxon>Caldilineae</taxon>
        <taxon>Caldilineales</taxon>
        <taxon>Caldilineaceae</taxon>
        <taxon>Litorilinea</taxon>
    </lineage>
</organism>
<dbReference type="PANTHER" id="PTHR34138:SF1">
    <property type="entry name" value="CELL SHAPE-DETERMINING PROTEIN MREC"/>
    <property type="match status" value="1"/>
</dbReference>
<evidence type="ECO:0000259" key="8">
    <source>
        <dbReference type="Pfam" id="PF04085"/>
    </source>
</evidence>
<dbReference type="InterPro" id="IPR007221">
    <property type="entry name" value="MreC"/>
</dbReference>
<feature type="domain" description="Rod shape-determining protein MreC beta-barrel core" evidence="8">
    <location>
        <begin position="130"/>
        <end position="275"/>
    </location>
</feature>
<dbReference type="PANTHER" id="PTHR34138">
    <property type="entry name" value="CELL SHAPE-DETERMINING PROTEIN MREC"/>
    <property type="match status" value="1"/>
</dbReference>
<dbReference type="Pfam" id="PF04085">
    <property type="entry name" value="MreC"/>
    <property type="match status" value="1"/>
</dbReference>
<dbReference type="InterPro" id="IPR042177">
    <property type="entry name" value="Cell/Rod_1"/>
</dbReference>
<keyword evidence="7" id="KW-1133">Transmembrane helix</keyword>
<dbReference type="PIRSF" id="PIRSF038471">
    <property type="entry name" value="MreC"/>
    <property type="match status" value="1"/>
</dbReference>
<dbReference type="GO" id="GO:0008360">
    <property type="term" value="P:regulation of cell shape"/>
    <property type="evidence" value="ECO:0007669"/>
    <property type="project" value="UniProtKB-KW"/>
</dbReference>
<name>A0A540VAL9_9CHLR</name>
<sequence length="319" mass="34002">MRNTDRRPWTLGDVAIRLVIFGLAAVLLMALQLGGHISTLQSGMTQLTSPAQLGTASLTESIADAIDFLVELRTLRQRNAELEQINGALLVENFRLREVERENQTLRAFLAFAQTRPALELRGAQIVARVIGQESSNFLDYIMLDLGQAHGIAVGMPVVTDQGLVGRISEVTENTSKVLLITDASSAVNAILQSSRLPGVVRGSPGGDLVMDYIPQGAIFSVGEVVLTSGLGGRFPKGIPLGQVVEIRQRDIDVFQQALVRPTVDFSRLELVMVITNFEPLEDVLSEPALAPAAPAGEAPAAPAEGAPSEVPVSPESGP</sequence>
<evidence type="ECO:0000256" key="3">
    <source>
        <dbReference type="ARBA" id="ARBA00022960"/>
    </source>
</evidence>
<dbReference type="Proteomes" id="UP000317371">
    <property type="component" value="Unassembled WGS sequence"/>
</dbReference>
<feature type="transmembrane region" description="Helical" evidence="7">
    <location>
        <begin position="14"/>
        <end position="34"/>
    </location>
</feature>
<dbReference type="EMBL" id="VIGC01000032">
    <property type="protein sequence ID" value="TQE93808.1"/>
    <property type="molecule type" value="Genomic_DNA"/>
</dbReference>
<dbReference type="Gene3D" id="2.40.10.340">
    <property type="entry name" value="Rod shape-determining protein MreC, domain 1"/>
    <property type="match status" value="1"/>
</dbReference>
<comment type="similarity">
    <text evidence="1 5">Belongs to the MreC family.</text>
</comment>
<keyword evidence="10" id="KW-1185">Reference proteome</keyword>
<evidence type="ECO:0000313" key="10">
    <source>
        <dbReference type="Proteomes" id="UP000317371"/>
    </source>
</evidence>
<comment type="function">
    <text evidence="5">Involved in formation and maintenance of cell shape.</text>
</comment>
<dbReference type="InterPro" id="IPR042175">
    <property type="entry name" value="Cell/Rod_MreC_2"/>
</dbReference>
<evidence type="ECO:0000313" key="9">
    <source>
        <dbReference type="EMBL" id="TQE93808.1"/>
    </source>
</evidence>
<evidence type="ECO:0000256" key="6">
    <source>
        <dbReference type="SAM" id="MobiDB-lite"/>
    </source>
</evidence>
<dbReference type="InParanoid" id="A0A540VAL9"/>
<dbReference type="Gene3D" id="2.40.10.350">
    <property type="entry name" value="Rod shape-determining protein MreC, domain 2"/>
    <property type="match status" value="1"/>
</dbReference>
<keyword evidence="7" id="KW-0472">Membrane</keyword>
<dbReference type="FunCoup" id="A0A540VAL9">
    <property type="interactions" value="260"/>
</dbReference>
<evidence type="ECO:0000256" key="1">
    <source>
        <dbReference type="ARBA" id="ARBA00009369"/>
    </source>
</evidence>
<proteinExistence type="inferred from homology"/>
<dbReference type="AlphaFoldDB" id="A0A540VAL9"/>
<reference evidence="9 10" key="1">
    <citation type="submission" date="2019-06" db="EMBL/GenBank/DDBJ databases">
        <title>Genome sequence of Litorilinea aerophila BAA-2444.</title>
        <authorList>
            <person name="Maclea K.S."/>
            <person name="Maurais E.G."/>
            <person name="Iannazzi L.C."/>
        </authorList>
    </citation>
    <scope>NUCLEOTIDE SEQUENCE [LARGE SCALE GENOMIC DNA]</scope>
    <source>
        <strain evidence="9 10">ATCC BAA-2444</strain>
    </source>
</reference>
<dbReference type="RefSeq" id="WP_141611837.1">
    <property type="nucleotide sequence ID" value="NZ_VIGC02000032.1"/>
</dbReference>
<accession>A0A540VAL9</accession>
<keyword evidence="7" id="KW-0812">Transmembrane</keyword>
<dbReference type="NCBIfam" id="TIGR00219">
    <property type="entry name" value="mreC"/>
    <property type="match status" value="1"/>
</dbReference>
<evidence type="ECO:0000256" key="4">
    <source>
        <dbReference type="ARBA" id="ARBA00032089"/>
    </source>
</evidence>
<evidence type="ECO:0000256" key="5">
    <source>
        <dbReference type="PIRNR" id="PIRNR038471"/>
    </source>
</evidence>
<dbReference type="OrthoDB" id="9792313at2"/>
<dbReference type="InterPro" id="IPR055342">
    <property type="entry name" value="MreC_beta-barrel_core"/>
</dbReference>